<accession>A0A517MVQ3</accession>
<keyword evidence="1" id="KW-1133">Transmembrane helix</keyword>
<keyword evidence="3" id="KW-1185">Reference proteome</keyword>
<dbReference type="AlphaFoldDB" id="A0A517MVQ3"/>
<reference evidence="2 3" key="1">
    <citation type="submission" date="2019-02" db="EMBL/GenBank/DDBJ databases">
        <title>Deep-cultivation of Planctomycetes and their phenomic and genomic characterization uncovers novel biology.</title>
        <authorList>
            <person name="Wiegand S."/>
            <person name="Jogler M."/>
            <person name="Boedeker C."/>
            <person name="Pinto D."/>
            <person name="Vollmers J."/>
            <person name="Rivas-Marin E."/>
            <person name="Kohn T."/>
            <person name="Peeters S.H."/>
            <person name="Heuer A."/>
            <person name="Rast P."/>
            <person name="Oberbeckmann S."/>
            <person name="Bunk B."/>
            <person name="Jeske O."/>
            <person name="Meyerdierks A."/>
            <person name="Storesund J.E."/>
            <person name="Kallscheuer N."/>
            <person name="Luecker S."/>
            <person name="Lage O.M."/>
            <person name="Pohl T."/>
            <person name="Merkel B.J."/>
            <person name="Hornburger P."/>
            <person name="Mueller R.-W."/>
            <person name="Bruemmer F."/>
            <person name="Labrenz M."/>
            <person name="Spormann A.M."/>
            <person name="Op den Camp H."/>
            <person name="Overmann J."/>
            <person name="Amann R."/>
            <person name="Jetten M.S.M."/>
            <person name="Mascher T."/>
            <person name="Medema M.H."/>
            <person name="Devos D.P."/>
            <person name="Kaster A.-K."/>
            <person name="Ovreas L."/>
            <person name="Rohde M."/>
            <person name="Galperin M.Y."/>
            <person name="Jogler C."/>
        </authorList>
    </citation>
    <scope>NUCLEOTIDE SEQUENCE [LARGE SCALE GENOMIC DNA]</scope>
    <source>
        <strain evidence="2 3">HG15A2</strain>
    </source>
</reference>
<protein>
    <submittedName>
        <fullName evidence="2">Uncharacterized protein</fullName>
    </submittedName>
</protein>
<evidence type="ECO:0000313" key="2">
    <source>
        <dbReference type="EMBL" id="QDS98950.1"/>
    </source>
</evidence>
<proteinExistence type="predicted"/>
<name>A0A517MVQ3_9BACT</name>
<evidence type="ECO:0000256" key="1">
    <source>
        <dbReference type="SAM" id="Phobius"/>
    </source>
</evidence>
<feature type="transmembrane region" description="Helical" evidence="1">
    <location>
        <begin position="21"/>
        <end position="39"/>
    </location>
</feature>
<organism evidence="2 3">
    <name type="scientific">Adhaeretor mobilis</name>
    <dbReference type="NCBI Taxonomy" id="1930276"/>
    <lineage>
        <taxon>Bacteria</taxon>
        <taxon>Pseudomonadati</taxon>
        <taxon>Planctomycetota</taxon>
        <taxon>Planctomycetia</taxon>
        <taxon>Pirellulales</taxon>
        <taxon>Lacipirellulaceae</taxon>
        <taxon>Adhaeretor</taxon>
    </lineage>
</organism>
<gene>
    <name evidence="2" type="ORF">HG15A2_22380</name>
</gene>
<dbReference type="EMBL" id="CP036263">
    <property type="protein sequence ID" value="QDS98950.1"/>
    <property type="molecule type" value="Genomic_DNA"/>
</dbReference>
<sequence length="175" mass="18323">MRHAHRKKSNPSKIGATPGKLAVVGLLSIVLIFVVFRGAGKNSAVRPRAALAASSLSEVVVNPQGSKPSEERKADVALFKGDWPQIAIDNVVAFDPLGTVLPGDDERAALAGGQQEDTEGDATLAGIKESGSAIVLLSGGEKIARYGTLELRIGDKVGDYRVRDISSEGVVLSEH</sequence>
<dbReference type="RefSeq" id="WP_145060243.1">
    <property type="nucleotide sequence ID" value="NZ_CP036263.1"/>
</dbReference>
<evidence type="ECO:0000313" key="3">
    <source>
        <dbReference type="Proteomes" id="UP000319852"/>
    </source>
</evidence>
<dbReference type="Proteomes" id="UP000319852">
    <property type="component" value="Chromosome"/>
</dbReference>
<dbReference type="KEGG" id="amob:HG15A2_22380"/>
<keyword evidence="1" id="KW-0812">Transmembrane</keyword>
<keyword evidence="1" id="KW-0472">Membrane</keyword>